<name>A0ABQ6H2I5_9GAMM</name>
<dbReference type="InterPro" id="IPR012902">
    <property type="entry name" value="N_methyl_site"/>
</dbReference>
<dbReference type="Pfam" id="PF22150">
    <property type="entry name" value="Tt1218-like"/>
    <property type="match status" value="1"/>
</dbReference>
<keyword evidence="1" id="KW-1133">Transmembrane helix</keyword>
<dbReference type="EMBL" id="BSSU01000005">
    <property type="protein sequence ID" value="GLX81787.1"/>
    <property type="molecule type" value="Genomic_DNA"/>
</dbReference>
<feature type="transmembrane region" description="Helical" evidence="1">
    <location>
        <begin position="12"/>
        <end position="33"/>
    </location>
</feature>
<keyword evidence="1" id="KW-0472">Membrane</keyword>
<protein>
    <submittedName>
        <fullName evidence="3">Type IV pilus modification protein PilV</fullName>
    </submittedName>
</protein>
<sequence>MRNQRGITFIEVLVSLVILSTGIIGAVAMQASAKKGSFDAMQRSMASALAQDIIERMRANDSDPVNLENYQGVYGEGNIGAPDNRCDDPDVPCNAQQMIANDLYEWEQKLLGANVKQGSSSRGGLVAARGCIDHNNQSVTVVVSWQGRIKTKDSVDSNDTLAFSCGSASDKRRLVQIDAFIF</sequence>
<proteinExistence type="predicted"/>
<keyword evidence="1" id="KW-0812">Transmembrane</keyword>
<reference evidence="3 4" key="1">
    <citation type="submission" date="2023-03" db="EMBL/GenBank/DDBJ databases">
        <title>Draft genome sequence of Thalassotalea eurytherma JCM 18482T.</title>
        <authorList>
            <person name="Sawabe T."/>
        </authorList>
    </citation>
    <scope>NUCLEOTIDE SEQUENCE [LARGE SCALE GENOMIC DNA]</scope>
    <source>
        <strain evidence="3 4">JCM 18482</strain>
    </source>
</reference>
<feature type="domain" description="Type IV pilin Tt1218-like" evidence="2">
    <location>
        <begin position="28"/>
        <end position="103"/>
    </location>
</feature>
<evidence type="ECO:0000256" key="1">
    <source>
        <dbReference type="SAM" id="Phobius"/>
    </source>
</evidence>
<evidence type="ECO:0000313" key="3">
    <source>
        <dbReference type="EMBL" id="GLX81787.1"/>
    </source>
</evidence>
<dbReference type="Pfam" id="PF07963">
    <property type="entry name" value="N_methyl"/>
    <property type="match status" value="1"/>
</dbReference>
<dbReference type="Proteomes" id="UP001157133">
    <property type="component" value="Unassembled WGS sequence"/>
</dbReference>
<evidence type="ECO:0000313" key="4">
    <source>
        <dbReference type="Proteomes" id="UP001157133"/>
    </source>
</evidence>
<dbReference type="InterPro" id="IPR054402">
    <property type="entry name" value="Tt1218-like_dom"/>
</dbReference>
<dbReference type="InterPro" id="IPR013362">
    <property type="entry name" value="Pilus_4_PilV"/>
</dbReference>
<evidence type="ECO:0000259" key="2">
    <source>
        <dbReference type="Pfam" id="PF22150"/>
    </source>
</evidence>
<keyword evidence="4" id="KW-1185">Reference proteome</keyword>
<dbReference type="RefSeq" id="WP_284207122.1">
    <property type="nucleotide sequence ID" value="NZ_BSSU01000005.1"/>
</dbReference>
<gene>
    <name evidence="3" type="primary">pilV</name>
    <name evidence="3" type="ORF">theurythT_12390</name>
</gene>
<dbReference type="NCBIfam" id="TIGR02523">
    <property type="entry name" value="type_IV_pilV"/>
    <property type="match status" value="1"/>
</dbReference>
<accession>A0ABQ6H2I5</accession>
<organism evidence="3 4">
    <name type="scientific">Thalassotalea eurytherma</name>
    <dbReference type="NCBI Taxonomy" id="1144278"/>
    <lineage>
        <taxon>Bacteria</taxon>
        <taxon>Pseudomonadati</taxon>
        <taxon>Pseudomonadota</taxon>
        <taxon>Gammaproteobacteria</taxon>
        <taxon>Alteromonadales</taxon>
        <taxon>Colwelliaceae</taxon>
        <taxon>Thalassotalea</taxon>
    </lineage>
</organism>
<comment type="caution">
    <text evidence="3">The sequence shown here is derived from an EMBL/GenBank/DDBJ whole genome shotgun (WGS) entry which is preliminary data.</text>
</comment>